<dbReference type="SMART" id="SM00355">
    <property type="entry name" value="ZnF_C2H2"/>
    <property type="match status" value="2"/>
</dbReference>
<feature type="compositionally biased region" description="Low complexity" evidence="1">
    <location>
        <begin position="118"/>
        <end position="130"/>
    </location>
</feature>
<evidence type="ECO:0000256" key="1">
    <source>
        <dbReference type="SAM" id="MobiDB-lite"/>
    </source>
</evidence>
<organism evidence="4 5">
    <name type="scientific">Magnaporthiopsis poae (strain ATCC 64411 / 73-15)</name>
    <name type="common">Kentucky bluegrass fungus</name>
    <name type="synonym">Magnaporthe poae</name>
    <dbReference type="NCBI Taxonomy" id="644358"/>
    <lineage>
        <taxon>Eukaryota</taxon>
        <taxon>Fungi</taxon>
        <taxon>Dikarya</taxon>
        <taxon>Ascomycota</taxon>
        <taxon>Pezizomycotina</taxon>
        <taxon>Sordariomycetes</taxon>
        <taxon>Sordariomycetidae</taxon>
        <taxon>Magnaporthales</taxon>
        <taxon>Magnaporthaceae</taxon>
        <taxon>Magnaporthiopsis</taxon>
    </lineage>
</organism>
<reference evidence="4" key="4">
    <citation type="journal article" date="2015" name="G3 (Bethesda)">
        <title>Genome sequences of three phytopathogenic species of the Magnaporthaceae family of fungi.</title>
        <authorList>
            <person name="Okagaki L.H."/>
            <person name="Nunes C.C."/>
            <person name="Sailsbery J."/>
            <person name="Clay B."/>
            <person name="Brown D."/>
            <person name="John T."/>
            <person name="Oh Y."/>
            <person name="Young N."/>
            <person name="Fitzgerald M."/>
            <person name="Haas B.J."/>
            <person name="Zeng Q."/>
            <person name="Young S."/>
            <person name="Adiconis X."/>
            <person name="Fan L."/>
            <person name="Levin J.Z."/>
            <person name="Mitchell T.K."/>
            <person name="Okubara P.A."/>
            <person name="Farman M.L."/>
            <person name="Kohn L.M."/>
            <person name="Birren B."/>
            <person name="Ma L.-J."/>
            <person name="Dean R.A."/>
        </authorList>
    </citation>
    <scope>NUCLEOTIDE SEQUENCE</scope>
    <source>
        <strain evidence="4">ATCC 64411 / 73-15</strain>
    </source>
</reference>
<accession>A0A0C4DN07</accession>
<feature type="compositionally biased region" description="Basic and acidic residues" evidence="1">
    <location>
        <begin position="104"/>
        <end position="114"/>
    </location>
</feature>
<feature type="domain" description="Protein kinase" evidence="2">
    <location>
        <begin position="839"/>
        <end position="1179"/>
    </location>
</feature>
<keyword evidence="3" id="KW-0808">Transferase</keyword>
<dbReference type="InterPro" id="IPR011009">
    <property type="entry name" value="Kinase-like_dom_sf"/>
</dbReference>
<dbReference type="Gene3D" id="3.30.200.20">
    <property type="entry name" value="Phosphorylase Kinase, domain 1"/>
    <property type="match status" value="1"/>
</dbReference>
<dbReference type="PANTHER" id="PTHR35391">
    <property type="entry name" value="C2H2-TYPE DOMAIN-CONTAINING PROTEIN-RELATED"/>
    <property type="match status" value="1"/>
</dbReference>
<dbReference type="PANTHER" id="PTHR35391:SF7">
    <property type="entry name" value="C2H2-TYPE DOMAIN-CONTAINING PROTEIN"/>
    <property type="match status" value="1"/>
</dbReference>
<dbReference type="SMART" id="SM00220">
    <property type="entry name" value="S_TKc"/>
    <property type="match status" value="1"/>
</dbReference>
<dbReference type="CDD" id="cd00180">
    <property type="entry name" value="PKc"/>
    <property type="match status" value="1"/>
</dbReference>
<dbReference type="PROSITE" id="PS50011">
    <property type="entry name" value="PROTEIN_KINASE_DOM"/>
    <property type="match status" value="1"/>
</dbReference>
<dbReference type="STRING" id="644358.A0A0C4DN07"/>
<dbReference type="VEuPathDB" id="FungiDB:MAPG_01179"/>
<reference evidence="3" key="3">
    <citation type="submission" date="2011-03" db="EMBL/GenBank/DDBJ databases">
        <title>Annotation of Magnaporthe poae ATCC 64411.</title>
        <authorList>
            <person name="Ma L.-J."/>
            <person name="Dead R."/>
            <person name="Young S.K."/>
            <person name="Zeng Q."/>
            <person name="Gargeya S."/>
            <person name="Fitzgerald M."/>
            <person name="Haas B."/>
            <person name="Abouelleil A."/>
            <person name="Alvarado L."/>
            <person name="Arachchi H.M."/>
            <person name="Berlin A."/>
            <person name="Brown A."/>
            <person name="Chapman S.B."/>
            <person name="Chen Z."/>
            <person name="Dunbar C."/>
            <person name="Freedman E."/>
            <person name="Gearin G."/>
            <person name="Gellesch M."/>
            <person name="Goldberg J."/>
            <person name="Griggs A."/>
            <person name="Gujja S."/>
            <person name="Heiman D."/>
            <person name="Howarth C."/>
            <person name="Larson L."/>
            <person name="Lui A."/>
            <person name="MacDonald P.J.P."/>
            <person name="Mehta T."/>
            <person name="Montmayeur A."/>
            <person name="Murphy C."/>
            <person name="Neiman D."/>
            <person name="Pearson M."/>
            <person name="Priest M."/>
            <person name="Roberts A."/>
            <person name="Saif S."/>
            <person name="Shea T."/>
            <person name="Shenoy N."/>
            <person name="Sisk P."/>
            <person name="Stolte C."/>
            <person name="Sykes S."/>
            <person name="Yandava C."/>
            <person name="Wortman J."/>
            <person name="Nusbaum C."/>
            <person name="Birren B."/>
        </authorList>
    </citation>
    <scope>NUCLEOTIDE SEQUENCE</scope>
    <source>
        <strain evidence="3">ATCC 64411</strain>
    </source>
</reference>
<feature type="region of interest" description="Disordered" evidence="1">
    <location>
        <begin position="238"/>
        <end position="266"/>
    </location>
</feature>
<keyword evidence="3" id="KW-0418">Kinase</keyword>
<reference evidence="4" key="5">
    <citation type="submission" date="2015-06" db="UniProtKB">
        <authorList>
            <consortium name="EnsemblFungi"/>
        </authorList>
    </citation>
    <scope>IDENTIFICATION</scope>
    <source>
        <strain evidence="4">ATCC 64411</strain>
    </source>
</reference>
<name>A0A0C4DN07_MAGP6</name>
<keyword evidence="5" id="KW-1185">Reference proteome</keyword>
<feature type="compositionally biased region" description="Polar residues" evidence="1">
    <location>
        <begin position="1206"/>
        <end position="1222"/>
    </location>
</feature>
<dbReference type="GO" id="GO:0004674">
    <property type="term" value="F:protein serine/threonine kinase activity"/>
    <property type="evidence" value="ECO:0007669"/>
    <property type="project" value="UniProtKB-KW"/>
</dbReference>
<proteinExistence type="predicted"/>
<dbReference type="eggNOG" id="KOG0594">
    <property type="taxonomic scope" value="Eukaryota"/>
</dbReference>
<dbReference type="EMBL" id="GL876966">
    <property type="protein sequence ID" value="KLU82102.1"/>
    <property type="molecule type" value="Genomic_DNA"/>
</dbReference>
<feature type="region of interest" description="Disordered" evidence="1">
    <location>
        <begin position="89"/>
        <end position="150"/>
    </location>
</feature>
<sequence length="1251" mass="139380">MALSGAATKCEGLLTDAHRRLIPNRDVQIELENILVRFNVWAGNVGVFAPAAASLDSRLRDYPDLAEVILSMLKSLQNNVELSITPPLLEEPEEMSDGGPPDQEGTKESVRSTDEDGSSGSSSSAAISIDSEAEGSDTATHGSPEGTHIKKANEILDRLYRMVSVIRKPISSGENTKVHQFIAKLRDRGEIKELDDIEDHARSHLEARFKNKISAVLTERLVAAVVFRRMKLLYRQRHQQKLRQGAGPRTESHFQHPGGAASTASGWPKHEVEQMLGSVGDSLIQGDRMPIHTNHQAGVAPSKVMSDTDASSINKLRLGNYAKSVALSGITQAAVGRRRRLDVPSPPPSQGAGSEMSECPFCFRMISPEEKEEPRWTRHILKDIDPYVCLFEGCGEGDVLFKSADDWLSHMQWQHTKVWTCQACQVVGHEHQAYSSAFDMEQHIRRDHPGSFTEAQLPDIVQQSSLPAPDTFAVLMRQNQREASDTGSNGQALHECPICMSFHASPGSDAALPLHESANIHDHILEHLESIALLSLPINDDQGEGLTTPNSRQSKQDEDADWRKKSDLPPAVFDDIPGQLRESDDSELDAHNSSLIDSKWAEVFEQLHVDSGPVHWEGYPSVPKYFHKTLQQEIFGGILAEPKGLPHNRRLKGFLPLNKLGELITRETVEKELIFHSISVVDASKLSAKIVDISSPLTSHPGNYEKTTRRKLFAILVMMDKVLAIVDFIQENILDRDLPFVYQHTPGKPRGRSTQALLPILCRKCVPPGGGDASMVPVKSMESWIRMEIEYFHDNQWTMLAPFLQLSNPGAPKVHHYPLDYHSILPFVGFEGPDDALDGLMEMQEITGGFSVVHRIQIHEHHHNLFDPTAPERERNPYFAVKILREGTSKETFEQEVNCLKRLMEANNPSLVRLLGTLNHNNHYYLIFPWADANLEEFMAREYPNLDSPPRDASLARWVSKQLSSLASGLKLVHSSPIREDNKQEMPPVSEKIYGRHGDIKPANILFFRSRDPQSGGGWSLGTFKISDFGFTEFHSLKSIVVPAHAVGRSPTHKAPECDGTSVSPSSDLWSLGAVMLELMVWYISGLEGYNAFNQRRRDDDTEIMFDRPAQDKYFNNITAPGVAKVKQSVQKEIDDIRSHERCSAFIRDVVDFIGNHLLVVKPQDRADTCQLLETMEAINKRCLDSEDYCSSPIVGRHNPAFQVTGGVSSSPGSEGNMTTKTPFLPEDSSFTHQATVTREATGLTDPQDKV</sequence>
<gene>
    <name evidence="3" type="ORF">MAPG_01179</name>
</gene>
<evidence type="ECO:0000313" key="4">
    <source>
        <dbReference type="EnsemblFungi" id="MAPG_01179T0"/>
    </source>
</evidence>
<dbReference type="Pfam" id="PF00069">
    <property type="entry name" value="Pkinase"/>
    <property type="match status" value="1"/>
</dbReference>
<dbReference type="EMBL" id="ADBL01000278">
    <property type="status" value="NOT_ANNOTATED_CDS"/>
    <property type="molecule type" value="Genomic_DNA"/>
</dbReference>
<evidence type="ECO:0000313" key="3">
    <source>
        <dbReference type="EMBL" id="KLU82102.1"/>
    </source>
</evidence>
<dbReference type="Proteomes" id="UP000011715">
    <property type="component" value="Unassembled WGS sequence"/>
</dbReference>
<dbReference type="AlphaFoldDB" id="A0A0C4DN07"/>
<feature type="region of interest" description="Disordered" evidence="1">
    <location>
        <begin position="542"/>
        <end position="588"/>
    </location>
</feature>
<protein>
    <submittedName>
        <fullName evidence="3">Serine/threonine protein kinase</fullName>
    </submittedName>
</protein>
<dbReference type="Gene3D" id="1.10.510.10">
    <property type="entry name" value="Transferase(Phosphotransferase) domain 1"/>
    <property type="match status" value="1"/>
</dbReference>
<reference evidence="3" key="2">
    <citation type="submission" date="2010-05" db="EMBL/GenBank/DDBJ databases">
        <title>The Genome Sequence of Magnaporthe poae strain ATCC 64411.</title>
        <authorList>
            <consortium name="The Broad Institute Genome Sequencing Platform"/>
            <consortium name="Broad Institute Genome Sequencing Center for Infectious Disease"/>
            <person name="Ma L.-J."/>
            <person name="Dead R."/>
            <person name="Young S."/>
            <person name="Zeng Q."/>
            <person name="Koehrsen M."/>
            <person name="Alvarado L."/>
            <person name="Berlin A."/>
            <person name="Chapman S.B."/>
            <person name="Chen Z."/>
            <person name="Freedman E."/>
            <person name="Gellesch M."/>
            <person name="Goldberg J."/>
            <person name="Griggs A."/>
            <person name="Gujja S."/>
            <person name="Heilman E.R."/>
            <person name="Heiman D."/>
            <person name="Hepburn T."/>
            <person name="Howarth C."/>
            <person name="Jen D."/>
            <person name="Larson L."/>
            <person name="Mehta T."/>
            <person name="Neiman D."/>
            <person name="Pearson M."/>
            <person name="Roberts A."/>
            <person name="Saif S."/>
            <person name="Shea T."/>
            <person name="Shenoy N."/>
            <person name="Sisk P."/>
            <person name="Stolte C."/>
            <person name="Sykes S."/>
            <person name="Walk T."/>
            <person name="White J."/>
            <person name="Yandava C."/>
            <person name="Haas B."/>
            <person name="Nusbaum C."/>
            <person name="Birren B."/>
        </authorList>
    </citation>
    <scope>NUCLEOTIDE SEQUENCE</scope>
    <source>
        <strain evidence="3">ATCC 64411</strain>
    </source>
</reference>
<evidence type="ECO:0000313" key="5">
    <source>
        <dbReference type="Proteomes" id="UP000011715"/>
    </source>
</evidence>
<reference evidence="5" key="1">
    <citation type="submission" date="2010-05" db="EMBL/GenBank/DDBJ databases">
        <title>The genome sequence of Magnaporthe poae strain ATCC 64411.</title>
        <authorList>
            <person name="Ma L.-J."/>
            <person name="Dead R."/>
            <person name="Young S."/>
            <person name="Zeng Q."/>
            <person name="Koehrsen M."/>
            <person name="Alvarado L."/>
            <person name="Berlin A."/>
            <person name="Chapman S.B."/>
            <person name="Chen Z."/>
            <person name="Freedman E."/>
            <person name="Gellesch M."/>
            <person name="Goldberg J."/>
            <person name="Griggs A."/>
            <person name="Gujja S."/>
            <person name="Heilman E.R."/>
            <person name="Heiman D."/>
            <person name="Hepburn T."/>
            <person name="Howarth C."/>
            <person name="Jen D."/>
            <person name="Larson L."/>
            <person name="Mehta T."/>
            <person name="Neiman D."/>
            <person name="Pearson M."/>
            <person name="Roberts A."/>
            <person name="Saif S."/>
            <person name="Shea T."/>
            <person name="Shenoy N."/>
            <person name="Sisk P."/>
            <person name="Stolte C."/>
            <person name="Sykes S."/>
            <person name="Walk T."/>
            <person name="White J."/>
            <person name="Yandava C."/>
            <person name="Haas B."/>
            <person name="Nusbaum C."/>
            <person name="Birren B."/>
        </authorList>
    </citation>
    <scope>NUCLEOTIDE SEQUENCE [LARGE SCALE GENOMIC DNA]</scope>
    <source>
        <strain evidence="5">ATCC 64411 / 73-15</strain>
    </source>
</reference>
<dbReference type="GO" id="GO:0005524">
    <property type="term" value="F:ATP binding"/>
    <property type="evidence" value="ECO:0007669"/>
    <property type="project" value="InterPro"/>
</dbReference>
<dbReference type="OrthoDB" id="4062651at2759"/>
<feature type="compositionally biased region" description="Basic and acidic residues" evidence="1">
    <location>
        <begin position="554"/>
        <end position="567"/>
    </location>
</feature>
<dbReference type="EnsemblFungi" id="MAPG_01179T0">
    <property type="protein sequence ID" value="MAPG_01179T0"/>
    <property type="gene ID" value="MAPG_01179"/>
</dbReference>
<evidence type="ECO:0000259" key="2">
    <source>
        <dbReference type="PROSITE" id="PS50011"/>
    </source>
</evidence>
<dbReference type="InterPro" id="IPR013087">
    <property type="entry name" value="Znf_C2H2_type"/>
</dbReference>
<dbReference type="InterPro" id="IPR000719">
    <property type="entry name" value="Prot_kinase_dom"/>
</dbReference>
<keyword evidence="3" id="KW-0723">Serine/threonine-protein kinase</keyword>
<feature type="region of interest" description="Disordered" evidence="1">
    <location>
        <begin position="1205"/>
        <end position="1231"/>
    </location>
</feature>
<dbReference type="SUPFAM" id="SSF56112">
    <property type="entry name" value="Protein kinase-like (PK-like)"/>
    <property type="match status" value="1"/>
</dbReference>